<evidence type="ECO:0000313" key="3">
    <source>
        <dbReference type="Proteomes" id="UP000824169"/>
    </source>
</evidence>
<dbReference type="EMBL" id="DVOO01000009">
    <property type="protein sequence ID" value="HIV24651.1"/>
    <property type="molecule type" value="Genomic_DNA"/>
</dbReference>
<sequence length="95" mass="11132">MPVNGRMTREQLLNRINQVSFAVDEMILFLDTHPDNEEARAYFEEKSALRNEALEEYAKLYGPLTIDTANDTCSRSWEWVQQPWPWELPLKGGCR</sequence>
<reference evidence="2" key="1">
    <citation type="submission" date="2020-10" db="EMBL/GenBank/DDBJ databases">
        <authorList>
            <person name="Gilroy R."/>
        </authorList>
    </citation>
    <scope>NUCLEOTIDE SEQUENCE</scope>
    <source>
        <strain evidence="2">CHK188-20938</strain>
    </source>
</reference>
<dbReference type="Pfam" id="PF12652">
    <property type="entry name" value="CotJB"/>
    <property type="match status" value="1"/>
</dbReference>
<accession>A0A9D1P285</accession>
<keyword evidence="2" id="KW-0167">Capsid protein</keyword>
<evidence type="ECO:0000259" key="1">
    <source>
        <dbReference type="Pfam" id="PF12652"/>
    </source>
</evidence>
<dbReference type="AlphaFoldDB" id="A0A9D1P285"/>
<feature type="domain" description="Protein CotJB" evidence="1">
    <location>
        <begin position="10"/>
        <end position="87"/>
    </location>
</feature>
<keyword evidence="2" id="KW-0946">Virion</keyword>
<evidence type="ECO:0000313" key="2">
    <source>
        <dbReference type="EMBL" id="HIV24651.1"/>
    </source>
</evidence>
<name>A0A9D1P285_9FIRM</name>
<dbReference type="Proteomes" id="UP000824169">
    <property type="component" value="Unassembled WGS sequence"/>
</dbReference>
<comment type="caution">
    <text evidence="2">The sequence shown here is derived from an EMBL/GenBank/DDBJ whole genome shotgun (WGS) entry which is preliminary data.</text>
</comment>
<dbReference type="InterPro" id="IPR024207">
    <property type="entry name" value="CotJB_dom"/>
</dbReference>
<proteinExistence type="predicted"/>
<gene>
    <name evidence="2" type="ORF">IAB71_02500</name>
</gene>
<organism evidence="2 3">
    <name type="scientific">Candidatus Scatomonas pullistercoris</name>
    <dbReference type="NCBI Taxonomy" id="2840920"/>
    <lineage>
        <taxon>Bacteria</taxon>
        <taxon>Bacillati</taxon>
        <taxon>Bacillota</taxon>
        <taxon>Clostridia</taxon>
        <taxon>Lachnospirales</taxon>
        <taxon>Lachnospiraceae</taxon>
        <taxon>Lachnospiraceae incertae sedis</taxon>
        <taxon>Candidatus Scatomonas</taxon>
    </lineage>
</organism>
<reference evidence="2" key="2">
    <citation type="journal article" date="2021" name="PeerJ">
        <title>Extensive microbial diversity within the chicken gut microbiome revealed by metagenomics and culture.</title>
        <authorList>
            <person name="Gilroy R."/>
            <person name="Ravi A."/>
            <person name="Getino M."/>
            <person name="Pursley I."/>
            <person name="Horton D.L."/>
            <person name="Alikhan N.F."/>
            <person name="Baker D."/>
            <person name="Gharbi K."/>
            <person name="Hall N."/>
            <person name="Watson M."/>
            <person name="Adriaenssens E.M."/>
            <person name="Foster-Nyarko E."/>
            <person name="Jarju S."/>
            <person name="Secka A."/>
            <person name="Antonio M."/>
            <person name="Oren A."/>
            <person name="Chaudhuri R.R."/>
            <person name="La Ragione R."/>
            <person name="Hildebrand F."/>
            <person name="Pallen M.J."/>
        </authorList>
    </citation>
    <scope>NUCLEOTIDE SEQUENCE</scope>
    <source>
        <strain evidence="2">CHK188-20938</strain>
    </source>
</reference>
<protein>
    <submittedName>
        <fullName evidence="2">Spore coat protein CotJB</fullName>
    </submittedName>
</protein>